<dbReference type="EMBL" id="MU006234">
    <property type="protein sequence ID" value="KAF2822598.1"/>
    <property type="molecule type" value="Genomic_DNA"/>
</dbReference>
<keyword evidence="9" id="KW-1185">Reference proteome</keyword>
<dbReference type="GO" id="GO:0020037">
    <property type="term" value="F:heme binding"/>
    <property type="evidence" value="ECO:0007669"/>
    <property type="project" value="InterPro"/>
</dbReference>
<dbReference type="InterPro" id="IPR001128">
    <property type="entry name" value="Cyt_P450"/>
</dbReference>
<proteinExistence type="inferred from homology"/>
<dbReference type="PRINTS" id="PR00463">
    <property type="entry name" value="EP450I"/>
</dbReference>
<feature type="transmembrane region" description="Helical" evidence="7">
    <location>
        <begin position="7"/>
        <end position="28"/>
    </location>
</feature>
<dbReference type="InterPro" id="IPR036396">
    <property type="entry name" value="Cyt_P450_sf"/>
</dbReference>
<dbReference type="InterPro" id="IPR002401">
    <property type="entry name" value="Cyt_P450_E_grp-I"/>
</dbReference>
<keyword evidence="4 5" id="KW-0408">Iron</keyword>
<sequence length="507" mass="57551">MELTAQLLELSATILLVIVAAILSRVLYMHKFHCLSSFPGPWYATSFSIVSAIISIKEKEPEWLLYLVRMYGSDRPIRISPNLLLFPRPSALRDIYWDPKCNVKGGLYATRALGPPHLFSTIDTEEHRILRKALSNAPWTIGQLRKAWEPQFDDQVNLFIKKMCEHAAAKRALCLSDKVAEFAADIMSMISFTKPFGAVENQRDEKDILGNWRTGLFFFGFVARCRFFREDILALPRVAAWFLPRTSDDSGMGWLMREAERQVAAREKTYDETQDNATPDFLQHCLNARMPDGSPLTRTEKRAHVTLLIQAGADTTGTALGSILRFIITHPPALERAQAEIASADQAGYLSNPIQFEETRKHLPYFIACIKEGLRLNPPAPNLFSRVVPRGGKILDGHFVPAGTEVTSHAYTTQRDREFYGDDAMWFVPERWMVNEKRTFELEAAQFTFGVGPRTCLGKDIAMMEMYKLLPEIVRRFNFELQDTGRFVVVGGVAYNKSFLGRLVARL</sequence>
<keyword evidence="5 6" id="KW-0349">Heme</keyword>
<evidence type="ECO:0000313" key="8">
    <source>
        <dbReference type="EMBL" id="KAF2822598.1"/>
    </source>
</evidence>
<dbReference type="PROSITE" id="PS00086">
    <property type="entry name" value="CYTOCHROME_P450"/>
    <property type="match status" value="1"/>
</dbReference>
<reference evidence="8" key="1">
    <citation type="journal article" date="2020" name="Stud. Mycol.">
        <title>101 Dothideomycetes genomes: a test case for predicting lifestyles and emergence of pathogens.</title>
        <authorList>
            <person name="Haridas S."/>
            <person name="Albert R."/>
            <person name="Binder M."/>
            <person name="Bloem J."/>
            <person name="Labutti K."/>
            <person name="Salamov A."/>
            <person name="Andreopoulos B."/>
            <person name="Baker S."/>
            <person name="Barry K."/>
            <person name="Bills G."/>
            <person name="Bluhm B."/>
            <person name="Cannon C."/>
            <person name="Castanera R."/>
            <person name="Culley D."/>
            <person name="Daum C."/>
            <person name="Ezra D."/>
            <person name="Gonzalez J."/>
            <person name="Henrissat B."/>
            <person name="Kuo A."/>
            <person name="Liang C."/>
            <person name="Lipzen A."/>
            <person name="Lutzoni F."/>
            <person name="Magnuson J."/>
            <person name="Mondo S."/>
            <person name="Nolan M."/>
            <person name="Ohm R."/>
            <person name="Pangilinan J."/>
            <person name="Park H.-J."/>
            <person name="Ramirez L."/>
            <person name="Alfaro M."/>
            <person name="Sun H."/>
            <person name="Tritt A."/>
            <person name="Yoshinaga Y."/>
            <person name="Zwiers L.-H."/>
            <person name="Turgeon B."/>
            <person name="Goodwin S."/>
            <person name="Spatafora J."/>
            <person name="Crous P."/>
            <person name="Grigoriev I."/>
        </authorList>
    </citation>
    <scope>NUCLEOTIDE SEQUENCE</scope>
    <source>
        <strain evidence="8">CBS 113818</strain>
    </source>
</reference>
<evidence type="ECO:0000256" key="6">
    <source>
        <dbReference type="RuleBase" id="RU000461"/>
    </source>
</evidence>
<keyword evidence="3 5" id="KW-0479">Metal-binding</keyword>
<keyword evidence="6" id="KW-0560">Oxidoreductase</keyword>
<dbReference type="GO" id="GO:0016705">
    <property type="term" value="F:oxidoreductase activity, acting on paired donors, with incorporation or reduction of molecular oxygen"/>
    <property type="evidence" value="ECO:0007669"/>
    <property type="project" value="InterPro"/>
</dbReference>
<dbReference type="AlphaFoldDB" id="A0A6A6ZP04"/>
<evidence type="ECO:0000256" key="7">
    <source>
        <dbReference type="SAM" id="Phobius"/>
    </source>
</evidence>
<evidence type="ECO:0000256" key="2">
    <source>
        <dbReference type="ARBA" id="ARBA00010617"/>
    </source>
</evidence>
<comment type="similarity">
    <text evidence="2 6">Belongs to the cytochrome P450 family.</text>
</comment>
<organism evidence="8 9">
    <name type="scientific">Ophiobolus disseminans</name>
    <dbReference type="NCBI Taxonomy" id="1469910"/>
    <lineage>
        <taxon>Eukaryota</taxon>
        <taxon>Fungi</taxon>
        <taxon>Dikarya</taxon>
        <taxon>Ascomycota</taxon>
        <taxon>Pezizomycotina</taxon>
        <taxon>Dothideomycetes</taxon>
        <taxon>Pleosporomycetidae</taxon>
        <taxon>Pleosporales</taxon>
        <taxon>Pleosporineae</taxon>
        <taxon>Phaeosphaeriaceae</taxon>
        <taxon>Ophiobolus</taxon>
    </lineage>
</organism>
<dbReference type="PANTHER" id="PTHR24305:SF232">
    <property type="entry name" value="P450, PUTATIVE (EUROFUNG)-RELATED"/>
    <property type="match status" value="1"/>
</dbReference>
<protein>
    <submittedName>
        <fullName evidence="8">Cytochrome P450</fullName>
    </submittedName>
</protein>
<evidence type="ECO:0000256" key="5">
    <source>
        <dbReference type="PIRSR" id="PIRSR602401-1"/>
    </source>
</evidence>
<dbReference type="Proteomes" id="UP000799424">
    <property type="component" value="Unassembled WGS sequence"/>
</dbReference>
<keyword evidence="7" id="KW-0812">Transmembrane</keyword>
<dbReference type="InterPro" id="IPR017972">
    <property type="entry name" value="Cyt_P450_CS"/>
</dbReference>
<feature type="binding site" description="axial binding residue" evidence="5">
    <location>
        <position position="456"/>
    </location>
    <ligand>
        <name>heme</name>
        <dbReference type="ChEBI" id="CHEBI:30413"/>
    </ligand>
    <ligandPart>
        <name>Fe</name>
        <dbReference type="ChEBI" id="CHEBI:18248"/>
    </ligandPart>
</feature>
<gene>
    <name evidence="8" type="ORF">CC86DRAFT_448326</name>
</gene>
<comment type="cofactor">
    <cofactor evidence="1 5">
        <name>heme</name>
        <dbReference type="ChEBI" id="CHEBI:30413"/>
    </cofactor>
</comment>
<keyword evidence="6" id="KW-0503">Monooxygenase</keyword>
<dbReference type="Pfam" id="PF00067">
    <property type="entry name" value="p450"/>
    <property type="match status" value="1"/>
</dbReference>
<dbReference type="Gene3D" id="1.10.630.10">
    <property type="entry name" value="Cytochrome P450"/>
    <property type="match status" value="1"/>
</dbReference>
<dbReference type="PRINTS" id="PR00385">
    <property type="entry name" value="P450"/>
</dbReference>
<evidence type="ECO:0000313" key="9">
    <source>
        <dbReference type="Proteomes" id="UP000799424"/>
    </source>
</evidence>
<dbReference type="GO" id="GO:0005506">
    <property type="term" value="F:iron ion binding"/>
    <property type="evidence" value="ECO:0007669"/>
    <property type="project" value="InterPro"/>
</dbReference>
<keyword evidence="7" id="KW-1133">Transmembrane helix</keyword>
<evidence type="ECO:0000256" key="4">
    <source>
        <dbReference type="ARBA" id="ARBA00023004"/>
    </source>
</evidence>
<dbReference type="InterPro" id="IPR050121">
    <property type="entry name" value="Cytochrome_P450_monoxygenase"/>
</dbReference>
<evidence type="ECO:0000256" key="3">
    <source>
        <dbReference type="ARBA" id="ARBA00022723"/>
    </source>
</evidence>
<dbReference type="PANTHER" id="PTHR24305">
    <property type="entry name" value="CYTOCHROME P450"/>
    <property type="match status" value="1"/>
</dbReference>
<name>A0A6A6ZP04_9PLEO</name>
<keyword evidence="7" id="KW-0472">Membrane</keyword>
<evidence type="ECO:0000256" key="1">
    <source>
        <dbReference type="ARBA" id="ARBA00001971"/>
    </source>
</evidence>
<accession>A0A6A6ZP04</accession>
<dbReference type="GO" id="GO:0004497">
    <property type="term" value="F:monooxygenase activity"/>
    <property type="evidence" value="ECO:0007669"/>
    <property type="project" value="UniProtKB-KW"/>
</dbReference>
<dbReference type="SUPFAM" id="SSF48264">
    <property type="entry name" value="Cytochrome P450"/>
    <property type="match status" value="1"/>
</dbReference>
<dbReference type="OrthoDB" id="3934656at2759"/>